<evidence type="ECO:0000259" key="12">
    <source>
        <dbReference type="PROSITE" id="PS50206"/>
    </source>
</evidence>
<dbReference type="SMART" id="SM00981">
    <property type="entry name" value="THUMP"/>
    <property type="match status" value="1"/>
</dbReference>
<evidence type="ECO:0000313" key="15">
    <source>
        <dbReference type="Proteomes" id="UP000192907"/>
    </source>
</evidence>
<dbReference type="InterPro" id="IPR003720">
    <property type="entry name" value="tRNA_STrfase"/>
</dbReference>
<dbReference type="SMART" id="SM00450">
    <property type="entry name" value="RHOD"/>
    <property type="match status" value="1"/>
</dbReference>
<dbReference type="InterPro" id="IPR004114">
    <property type="entry name" value="THUMP_dom"/>
</dbReference>
<dbReference type="GO" id="GO:0005829">
    <property type="term" value="C:cytosol"/>
    <property type="evidence" value="ECO:0007669"/>
    <property type="project" value="TreeGrafter"/>
</dbReference>
<dbReference type="GO" id="GO:0002937">
    <property type="term" value="P:tRNA 4-thiouridine biosynthesis"/>
    <property type="evidence" value="ECO:0007669"/>
    <property type="project" value="TreeGrafter"/>
</dbReference>
<gene>
    <name evidence="11" type="primary">thiI</name>
    <name evidence="14" type="ORF">SAMN06296036_102365</name>
</gene>
<dbReference type="PROSITE" id="PS50206">
    <property type="entry name" value="RHODANESE_3"/>
    <property type="match status" value="1"/>
</dbReference>
<comment type="catalytic activity">
    <reaction evidence="11">
        <text>[ThiS sulfur-carrier protein]-C-terminal Gly-Gly-AMP + S-sulfanyl-L-cysteinyl-[cysteine desulfurase] + AH2 = [ThiS sulfur-carrier protein]-C-terminal-Gly-aminoethanethioate + L-cysteinyl-[cysteine desulfurase] + A + AMP + 2 H(+)</text>
        <dbReference type="Rhea" id="RHEA:43340"/>
        <dbReference type="Rhea" id="RHEA-COMP:12157"/>
        <dbReference type="Rhea" id="RHEA-COMP:12158"/>
        <dbReference type="Rhea" id="RHEA-COMP:12910"/>
        <dbReference type="Rhea" id="RHEA-COMP:19908"/>
        <dbReference type="ChEBI" id="CHEBI:13193"/>
        <dbReference type="ChEBI" id="CHEBI:15378"/>
        <dbReference type="ChEBI" id="CHEBI:17499"/>
        <dbReference type="ChEBI" id="CHEBI:29950"/>
        <dbReference type="ChEBI" id="CHEBI:61963"/>
        <dbReference type="ChEBI" id="CHEBI:90618"/>
        <dbReference type="ChEBI" id="CHEBI:232372"/>
        <dbReference type="ChEBI" id="CHEBI:456215"/>
    </reaction>
</comment>
<dbReference type="EMBL" id="FWZT01000002">
    <property type="protein sequence ID" value="SME97491.1"/>
    <property type="molecule type" value="Genomic_DNA"/>
</dbReference>
<evidence type="ECO:0000256" key="11">
    <source>
        <dbReference type="HAMAP-Rule" id="MF_00021"/>
    </source>
</evidence>
<dbReference type="InterPro" id="IPR001763">
    <property type="entry name" value="Rhodanese-like_dom"/>
</dbReference>
<keyword evidence="4 11" id="KW-0808">Transferase</keyword>
<feature type="binding site" evidence="11">
    <location>
        <begin position="179"/>
        <end position="180"/>
    </location>
    <ligand>
        <name>ATP</name>
        <dbReference type="ChEBI" id="CHEBI:30616"/>
    </ligand>
</feature>
<dbReference type="Gene3D" id="3.40.50.620">
    <property type="entry name" value="HUPs"/>
    <property type="match status" value="1"/>
</dbReference>
<evidence type="ECO:0000256" key="9">
    <source>
        <dbReference type="ARBA" id="ARBA00023157"/>
    </source>
</evidence>
<dbReference type="InterPro" id="IPR014729">
    <property type="entry name" value="Rossmann-like_a/b/a_fold"/>
</dbReference>
<evidence type="ECO:0000256" key="8">
    <source>
        <dbReference type="ARBA" id="ARBA00022977"/>
    </source>
</evidence>
<evidence type="ECO:0000256" key="6">
    <source>
        <dbReference type="ARBA" id="ARBA00022840"/>
    </source>
</evidence>
<dbReference type="Proteomes" id="UP000192907">
    <property type="component" value="Unassembled WGS sequence"/>
</dbReference>
<dbReference type="CDD" id="cd11716">
    <property type="entry name" value="THUMP_ThiI"/>
    <property type="match status" value="1"/>
</dbReference>
<comment type="catalytic activity">
    <reaction evidence="11">
        <text>[ThiI sulfur-carrier protein]-S-sulfanyl-L-cysteine + a uridine in tRNA + 2 reduced [2Fe-2S]-[ferredoxin] + ATP + H(+) = [ThiI sulfur-carrier protein]-L-cysteine + a 4-thiouridine in tRNA + 2 oxidized [2Fe-2S]-[ferredoxin] + AMP + diphosphate</text>
        <dbReference type="Rhea" id="RHEA:24176"/>
        <dbReference type="Rhea" id="RHEA-COMP:10000"/>
        <dbReference type="Rhea" id="RHEA-COMP:10001"/>
        <dbReference type="Rhea" id="RHEA-COMP:13337"/>
        <dbReference type="Rhea" id="RHEA-COMP:13338"/>
        <dbReference type="Rhea" id="RHEA-COMP:13339"/>
        <dbReference type="Rhea" id="RHEA-COMP:13340"/>
        <dbReference type="ChEBI" id="CHEBI:15378"/>
        <dbReference type="ChEBI" id="CHEBI:29950"/>
        <dbReference type="ChEBI" id="CHEBI:30616"/>
        <dbReference type="ChEBI" id="CHEBI:33019"/>
        <dbReference type="ChEBI" id="CHEBI:33737"/>
        <dbReference type="ChEBI" id="CHEBI:33738"/>
        <dbReference type="ChEBI" id="CHEBI:61963"/>
        <dbReference type="ChEBI" id="CHEBI:65315"/>
        <dbReference type="ChEBI" id="CHEBI:136798"/>
        <dbReference type="ChEBI" id="CHEBI:456215"/>
        <dbReference type="EC" id="2.8.1.4"/>
    </reaction>
</comment>
<evidence type="ECO:0000256" key="1">
    <source>
        <dbReference type="ARBA" id="ARBA00004496"/>
    </source>
</evidence>
<comment type="similarity">
    <text evidence="11">Belongs to the ThiI family.</text>
</comment>
<evidence type="ECO:0000313" key="14">
    <source>
        <dbReference type="EMBL" id="SME97491.1"/>
    </source>
</evidence>
<feature type="active site" description="Cysteine persulfide intermediate" evidence="11">
    <location>
        <position position="446"/>
    </location>
</feature>
<keyword evidence="5 11" id="KW-0547">Nucleotide-binding</keyword>
<dbReference type="GO" id="GO:0000049">
    <property type="term" value="F:tRNA binding"/>
    <property type="evidence" value="ECO:0007669"/>
    <property type="project" value="UniProtKB-UniRule"/>
</dbReference>
<dbReference type="Pfam" id="PF00581">
    <property type="entry name" value="Rhodanese"/>
    <property type="match status" value="1"/>
</dbReference>
<sequence>MLKVLVRVAPEINIKTPKIKARFLRTLIRNIEDALEAASIQHHIDERWSRLMVELDSEEGVAILTRIFGVGSVSPIEHECESQVDVIGDLVLSHYTEAVAGKTFCVRVKRSGAVKGITSHEAERLIGARLAPHALKVNLTKPEFKVEVEMTQHGSYIFTNRLPGPGGLPLGSQGKALCLISGGFDSAVAAWRMMKRGVSLDYVFCNLAGGAYERSVLAVVKGLCERWSHGTRPKVHVLDFSPVVKAIDEHVSPHYSQVVLKRLFYRCCSRVADHAKAHALVTGEAVGQVSSQTLSNLAAIDAVSNKLILRPLISFDKEEILDIARDIGTYLLCEHIQEYCALNNKKPVTATSVAQLDEQESKLPEGLVDEVLDRFNTIRVAELSNKELMTQYLFTEEIDSDTVIIDTRDKMEYRAWHYPGALHLPLATAAVAYKQFDKTKRYVLVCPFGLQTAVLAELMQKSGFEAYSFEKGARGLMKYEKKA</sequence>
<keyword evidence="10" id="KW-0676">Redox-active center</keyword>
<keyword evidence="2 11" id="KW-0963">Cytoplasm</keyword>
<dbReference type="GO" id="GO:0140741">
    <property type="term" value="F:tRNA-uracil-4 sulfurtransferase activity"/>
    <property type="evidence" value="ECO:0007669"/>
    <property type="project" value="UniProtKB-EC"/>
</dbReference>
<dbReference type="GO" id="GO:0009228">
    <property type="term" value="P:thiamine biosynthetic process"/>
    <property type="evidence" value="ECO:0007669"/>
    <property type="project" value="UniProtKB-KW"/>
</dbReference>
<dbReference type="Gene3D" id="3.40.250.10">
    <property type="entry name" value="Rhodanese-like domain"/>
    <property type="match status" value="1"/>
</dbReference>
<reference evidence="15" key="1">
    <citation type="submission" date="2017-04" db="EMBL/GenBank/DDBJ databases">
        <authorList>
            <person name="Varghese N."/>
            <person name="Submissions S."/>
        </authorList>
    </citation>
    <scope>NUCLEOTIDE SEQUENCE [LARGE SCALE GENOMIC DNA]</scope>
    <source>
        <strain evidence="15">RKEM611</strain>
    </source>
</reference>
<dbReference type="InterPro" id="IPR049962">
    <property type="entry name" value="THUMP_ThiI"/>
</dbReference>
<feature type="binding site" evidence="11">
    <location>
        <position position="261"/>
    </location>
    <ligand>
        <name>ATP</name>
        <dbReference type="ChEBI" id="CHEBI:30616"/>
    </ligand>
</feature>
<feature type="binding site" evidence="11">
    <location>
        <position position="283"/>
    </location>
    <ligand>
        <name>ATP</name>
        <dbReference type="ChEBI" id="CHEBI:30616"/>
    </ligand>
</feature>
<dbReference type="SUPFAM" id="SSF143437">
    <property type="entry name" value="THUMP domain-like"/>
    <property type="match status" value="1"/>
</dbReference>
<name>A0A1Y6B7S4_9BACT</name>
<organism evidence="14 15">
    <name type="scientific">Pseudobacteriovorax antillogorgiicola</name>
    <dbReference type="NCBI Taxonomy" id="1513793"/>
    <lineage>
        <taxon>Bacteria</taxon>
        <taxon>Pseudomonadati</taxon>
        <taxon>Bdellovibrionota</taxon>
        <taxon>Oligoflexia</taxon>
        <taxon>Oligoflexales</taxon>
        <taxon>Pseudobacteriovoracaceae</taxon>
        <taxon>Pseudobacteriovorax</taxon>
    </lineage>
</organism>
<comment type="function">
    <text evidence="11">Catalyzes the ATP-dependent transfer of a sulfur to tRNA to produce 4-thiouridine in position 8 of tRNAs, which functions as a near-UV photosensor. Also catalyzes the transfer of sulfur to the sulfur carrier protein ThiS, forming ThiS-thiocarboxylate. This is a step in the synthesis of thiazole, in the thiamine biosynthesis pathway. The sulfur is donated as persulfide by IscS.</text>
</comment>
<feature type="domain" description="THUMP" evidence="13">
    <location>
        <begin position="58"/>
        <end position="161"/>
    </location>
</feature>
<dbReference type="EC" id="2.8.1.4" evidence="11"/>
<dbReference type="NCBIfam" id="TIGR00342">
    <property type="entry name" value="tRNA uracil 4-sulfurtransferase ThiI"/>
    <property type="match status" value="1"/>
</dbReference>
<dbReference type="GO" id="GO:0005524">
    <property type="term" value="F:ATP binding"/>
    <property type="evidence" value="ECO:0007669"/>
    <property type="project" value="UniProtKB-UniRule"/>
</dbReference>
<dbReference type="CDD" id="cd00158">
    <property type="entry name" value="RHOD"/>
    <property type="match status" value="1"/>
</dbReference>
<dbReference type="PANTHER" id="PTHR43209">
    <property type="entry name" value="TRNA SULFURTRANSFERASE"/>
    <property type="match status" value="1"/>
</dbReference>
<evidence type="ECO:0000256" key="3">
    <source>
        <dbReference type="ARBA" id="ARBA00022555"/>
    </source>
</evidence>
<evidence type="ECO:0000256" key="5">
    <source>
        <dbReference type="ARBA" id="ARBA00022741"/>
    </source>
</evidence>
<protein>
    <recommendedName>
        <fullName evidence="11">tRNA sulfurtransferase</fullName>
        <ecNumber evidence="11">2.8.1.4</ecNumber>
    </recommendedName>
    <alternativeName>
        <fullName evidence="11">Sulfur carrier protein ThiS sulfurtransferase</fullName>
    </alternativeName>
    <alternativeName>
        <fullName evidence="11">Thiamine biosynthesis protein ThiI</fullName>
    </alternativeName>
    <alternativeName>
        <fullName evidence="11">tRNA 4-thiouridine synthase</fullName>
    </alternativeName>
</protein>
<dbReference type="InterPro" id="IPR020536">
    <property type="entry name" value="ThiI_AANH"/>
</dbReference>
<dbReference type="SUPFAM" id="SSF52821">
    <property type="entry name" value="Rhodanese/Cell cycle control phosphatase"/>
    <property type="match status" value="1"/>
</dbReference>
<keyword evidence="7 11" id="KW-0694">RNA-binding</keyword>
<comment type="caution">
    <text evidence="11">Lacks conserved residue(s) required for the propagation of feature annotation.</text>
</comment>
<evidence type="ECO:0000256" key="7">
    <source>
        <dbReference type="ARBA" id="ARBA00022884"/>
    </source>
</evidence>
<feature type="domain" description="Rhodanese" evidence="12">
    <location>
        <begin position="398"/>
        <end position="481"/>
    </location>
</feature>
<dbReference type="GO" id="GO:0004810">
    <property type="term" value="F:CCA tRNA nucleotidyltransferase activity"/>
    <property type="evidence" value="ECO:0007669"/>
    <property type="project" value="InterPro"/>
</dbReference>
<dbReference type="InterPro" id="IPR054173">
    <property type="entry name" value="ThiI_fer"/>
</dbReference>
<dbReference type="InterPro" id="IPR050102">
    <property type="entry name" value="tRNA_sulfurtransferase_ThiI"/>
</dbReference>
<keyword evidence="3 11" id="KW-0820">tRNA-binding</keyword>
<dbReference type="PROSITE" id="PS51165">
    <property type="entry name" value="THUMP"/>
    <property type="match status" value="1"/>
</dbReference>
<evidence type="ECO:0000256" key="10">
    <source>
        <dbReference type="ARBA" id="ARBA00023284"/>
    </source>
</evidence>
<dbReference type="GO" id="GO:0009229">
    <property type="term" value="P:thiamine diphosphate biosynthetic process"/>
    <property type="evidence" value="ECO:0007669"/>
    <property type="project" value="UniProtKB-UniRule"/>
</dbReference>
<dbReference type="InterPro" id="IPR036873">
    <property type="entry name" value="Rhodanese-like_dom_sf"/>
</dbReference>
<proteinExistence type="inferred from homology"/>
<keyword evidence="8 11" id="KW-0784">Thiamine biosynthesis</keyword>
<comment type="subcellular location">
    <subcellularLocation>
        <location evidence="1 11">Cytoplasm</location>
    </subcellularLocation>
</comment>
<dbReference type="Pfam" id="PF02568">
    <property type="entry name" value="ThiI"/>
    <property type="match status" value="1"/>
</dbReference>
<dbReference type="Pfam" id="PF02926">
    <property type="entry name" value="THUMP"/>
    <property type="match status" value="1"/>
</dbReference>
<evidence type="ECO:0000256" key="4">
    <source>
        <dbReference type="ARBA" id="ARBA00022679"/>
    </source>
</evidence>
<feature type="binding site" evidence="11">
    <location>
        <position position="292"/>
    </location>
    <ligand>
        <name>ATP</name>
        <dbReference type="ChEBI" id="CHEBI:30616"/>
    </ligand>
</feature>
<dbReference type="PANTHER" id="PTHR43209:SF1">
    <property type="entry name" value="TRNA SULFURTRANSFERASE"/>
    <property type="match status" value="1"/>
</dbReference>
<dbReference type="STRING" id="1513793.SAMN06296036_102365"/>
<keyword evidence="9" id="KW-1015">Disulfide bond</keyword>
<dbReference type="InterPro" id="IPR049961">
    <property type="entry name" value="ThiI_N"/>
</dbReference>
<dbReference type="HAMAP" id="MF_00021">
    <property type="entry name" value="ThiI"/>
    <property type="match status" value="1"/>
</dbReference>
<evidence type="ECO:0000256" key="2">
    <source>
        <dbReference type="ARBA" id="ARBA00022490"/>
    </source>
</evidence>
<dbReference type="SUPFAM" id="SSF52402">
    <property type="entry name" value="Adenine nucleotide alpha hydrolases-like"/>
    <property type="match status" value="1"/>
</dbReference>
<dbReference type="Gene3D" id="3.30.2130.30">
    <property type="match status" value="1"/>
</dbReference>
<dbReference type="UniPathway" id="UPA00060"/>
<dbReference type="AlphaFoldDB" id="A0A1Y6B7S4"/>
<keyword evidence="15" id="KW-1185">Reference proteome</keyword>
<comment type="pathway">
    <text evidence="11">Cofactor biosynthesis; thiamine diphosphate biosynthesis.</text>
</comment>
<keyword evidence="6 11" id="KW-0067">ATP-binding</keyword>
<evidence type="ECO:0000259" key="13">
    <source>
        <dbReference type="PROSITE" id="PS51165"/>
    </source>
</evidence>
<accession>A0A1Y6B7S4</accession>
<dbReference type="GO" id="GO:0052837">
    <property type="term" value="P:thiazole biosynthetic process"/>
    <property type="evidence" value="ECO:0007669"/>
    <property type="project" value="TreeGrafter"/>
</dbReference>
<dbReference type="Pfam" id="PF22025">
    <property type="entry name" value="ThiI_fer"/>
    <property type="match status" value="1"/>
</dbReference>